<evidence type="ECO:0000313" key="3">
    <source>
        <dbReference type="Proteomes" id="UP001054945"/>
    </source>
</evidence>
<name>A0AAV4SWM3_CAEEX</name>
<sequence length="164" mass="18795">MGPPHVKSSAELIDGGLHSTNDQTRVPDPSVTTIFQSSTMGGESCTIDMLLRFWKTPLQKGHLQRSRTPPDHFEPNGRVSIKELRDQRRVKYLSWEGIEDFEDLCHSFQSEFLAGPEFNERDKMNNRTVTGSFHMGSMILVLRINIYLQLSFEIHNLQLTSFDV</sequence>
<dbReference type="Proteomes" id="UP001054945">
    <property type="component" value="Unassembled WGS sequence"/>
</dbReference>
<feature type="region of interest" description="Disordered" evidence="1">
    <location>
        <begin position="1"/>
        <end position="29"/>
    </location>
</feature>
<dbReference type="AlphaFoldDB" id="A0AAV4SWM3"/>
<feature type="compositionally biased region" description="Polar residues" evidence="1">
    <location>
        <begin position="18"/>
        <end position="29"/>
    </location>
</feature>
<gene>
    <name evidence="2" type="ORF">CEXT_698601</name>
</gene>
<comment type="caution">
    <text evidence="2">The sequence shown here is derived from an EMBL/GenBank/DDBJ whole genome shotgun (WGS) entry which is preliminary data.</text>
</comment>
<evidence type="ECO:0000313" key="2">
    <source>
        <dbReference type="EMBL" id="GIY37694.1"/>
    </source>
</evidence>
<organism evidence="2 3">
    <name type="scientific">Caerostris extrusa</name>
    <name type="common">Bark spider</name>
    <name type="synonym">Caerostris bankana</name>
    <dbReference type="NCBI Taxonomy" id="172846"/>
    <lineage>
        <taxon>Eukaryota</taxon>
        <taxon>Metazoa</taxon>
        <taxon>Ecdysozoa</taxon>
        <taxon>Arthropoda</taxon>
        <taxon>Chelicerata</taxon>
        <taxon>Arachnida</taxon>
        <taxon>Araneae</taxon>
        <taxon>Araneomorphae</taxon>
        <taxon>Entelegynae</taxon>
        <taxon>Araneoidea</taxon>
        <taxon>Araneidae</taxon>
        <taxon>Caerostris</taxon>
    </lineage>
</organism>
<accession>A0AAV4SWM3</accession>
<proteinExistence type="predicted"/>
<protein>
    <submittedName>
        <fullName evidence="2">Uncharacterized protein</fullName>
    </submittedName>
</protein>
<reference evidence="2 3" key="1">
    <citation type="submission" date="2021-06" db="EMBL/GenBank/DDBJ databases">
        <title>Caerostris extrusa draft genome.</title>
        <authorList>
            <person name="Kono N."/>
            <person name="Arakawa K."/>
        </authorList>
    </citation>
    <scope>NUCLEOTIDE SEQUENCE [LARGE SCALE GENOMIC DNA]</scope>
</reference>
<dbReference type="EMBL" id="BPLR01010206">
    <property type="protein sequence ID" value="GIY37694.1"/>
    <property type="molecule type" value="Genomic_DNA"/>
</dbReference>
<keyword evidence="3" id="KW-1185">Reference proteome</keyword>
<evidence type="ECO:0000256" key="1">
    <source>
        <dbReference type="SAM" id="MobiDB-lite"/>
    </source>
</evidence>